<dbReference type="EMBL" id="AZIL01000523">
    <property type="protein sequence ID" value="EWM27036.1"/>
    <property type="molecule type" value="Genomic_DNA"/>
</dbReference>
<sequence>MQPSTPREPHRLSASWIIIDGEGEEVTLDRRNQHNGLSLREEDGGDGTFTVLTLHPDGGALRSEDERRDGPLLDSSLNLNDGRMIELPTMLEEEGADGMYPSDGARREASPRRDTPRQGGREQEEEEEEEEQQQQQQQQQEEARVSPRASSRAEGPSQPPTDERSENGGDGWRKRATSVVMAHFRAILKSFSHRASYCGTGAGYSIEDKLRMACPYLRRQSRQRLLLITTTIPVAVIVGVTAAIVLVSVCVSSTHPSSIPSSFSSSSSSSSSSSFSESEARGNRARAVPGLEASPVLANWTEKAIIDKEVARVAGCVYGKHVASTEMKSTFHITLTDIGFHYVVER</sequence>
<gene>
    <name evidence="3" type="ORF">Naga_100056g16</name>
</gene>
<comment type="caution">
    <text evidence="3">The sequence shown here is derived from an EMBL/GenBank/DDBJ whole genome shotgun (WGS) entry which is preliminary data.</text>
</comment>
<protein>
    <submittedName>
        <fullName evidence="3">Uncharacterized protein</fullName>
    </submittedName>
</protein>
<evidence type="ECO:0000313" key="4">
    <source>
        <dbReference type="Proteomes" id="UP000019335"/>
    </source>
</evidence>
<keyword evidence="2" id="KW-0812">Transmembrane</keyword>
<dbReference type="OrthoDB" id="10334159at2759"/>
<feature type="region of interest" description="Disordered" evidence="1">
    <location>
        <begin position="32"/>
        <end position="80"/>
    </location>
</feature>
<feature type="compositionally biased region" description="Acidic residues" evidence="1">
    <location>
        <begin position="123"/>
        <end position="132"/>
    </location>
</feature>
<feature type="transmembrane region" description="Helical" evidence="2">
    <location>
        <begin position="225"/>
        <end position="249"/>
    </location>
</feature>
<proteinExistence type="predicted"/>
<feature type="region of interest" description="Disordered" evidence="1">
    <location>
        <begin position="256"/>
        <end position="281"/>
    </location>
</feature>
<organism evidence="3 4">
    <name type="scientific">Nannochloropsis gaditana</name>
    <dbReference type="NCBI Taxonomy" id="72520"/>
    <lineage>
        <taxon>Eukaryota</taxon>
        <taxon>Sar</taxon>
        <taxon>Stramenopiles</taxon>
        <taxon>Ochrophyta</taxon>
        <taxon>Eustigmatophyceae</taxon>
        <taxon>Eustigmatales</taxon>
        <taxon>Monodopsidaceae</taxon>
        <taxon>Nannochloropsis</taxon>
    </lineage>
</organism>
<dbReference type="Proteomes" id="UP000019335">
    <property type="component" value="Chromosome 7"/>
</dbReference>
<reference evidence="3 4" key="1">
    <citation type="journal article" date="2014" name="Mol. Plant">
        <title>Chromosome Scale Genome Assembly and Transcriptome Profiling of Nannochloropsis gaditana in Nitrogen Depletion.</title>
        <authorList>
            <person name="Corteggiani Carpinelli E."/>
            <person name="Telatin A."/>
            <person name="Vitulo N."/>
            <person name="Forcato C."/>
            <person name="D'Angelo M."/>
            <person name="Schiavon R."/>
            <person name="Vezzi A."/>
            <person name="Giacometti G.M."/>
            <person name="Morosinotto T."/>
            <person name="Valle G."/>
        </authorList>
    </citation>
    <scope>NUCLEOTIDE SEQUENCE [LARGE SCALE GENOMIC DNA]</scope>
    <source>
        <strain evidence="3 4">B-31</strain>
    </source>
</reference>
<evidence type="ECO:0000313" key="3">
    <source>
        <dbReference type="EMBL" id="EWM27036.1"/>
    </source>
</evidence>
<feature type="compositionally biased region" description="Basic and acidic residues" evidence="1">
    <location>
        <begin position="104"/>
        <end position="122"/>
    </location>
</feature>
<keyword evidence="2" id="KW-1133">Transmembrane helix</keyword>
<feature type="region of interest" description="Disordered" evidence="1">
    <location>
        <begin position="92"/>
        <end position="173"/>
    </location>
</feature>
<feature type="compositionally biased region" description="Basic and acidic residues" evidence="1">
    <location>
        <begin position="62"/>
        <end position="71"/>
    </location>
</feature>
<accession>W7U2G6</accession>
<evidence type="ECO:0000256" key="2">
    <source>
        <dbReference type="SAM" id="Phobius"/>
    </source>
</evidence>
<feature type="compositionally biased region" description="Low complexity" evidence="1">
    <location>
        <begin position="256"/>
        <end position="277"/>
    </location>
</feature>
<name>W7U2G6_9STRA</name>
<feature type="compositionally biased region" description="Basic and acidic residues" evidence="1">
    <location>
        <begin position="161"/>
        <end position="173"/>
    </location>
</feature>
<keyword evidence="4" id="KW-1185">Reference proteome</keyword>
<evidence type="ECO:0000256" key="1">
    <source>
        <dbReference type="SAM" id="MobiDB-lite"/>
    </source>
</evidence>
<dbReference type="AlphaFoldDB" id="W7U2G6"/>
<keyword evidence="2" id="KW-0472">Membrane</keyword>